<feature type="binding site" evidence="10">
    <location>
        <begin position="56"/>
        <end position="58"/>
    </location>
    <ligand>
        <name>substrate</name>
    </ligand>
</feature>
<evidence type="ECO:0000313" key="12">
    <source>
        <dbReference type="EMBL" id="CDX43226.1"/>
    </source>
</evidence>
<protein>
    <recommendedName>
        <fullName evidence="10">Phosphoheptose isomerase</fullName>
        <ecNumber evidence="10">5.3.1.28</ecNumber>
    </recommendedName>
    <alternativeName>
        <fullName evidence="10">Sedoheptulose 7-phosphate isomerase</fullName>
    </alternativeName>
</protein>
<evidence type="ECO:0000256" key="6">
    <source>
        <dbReference type="ARBA" id="ARBA00022723"/>
    </source>
</evidence>
<dbReference type="GO" id="GO:0005737">
    <property type="term" value="C:cytoplasm"/>
    <property type="evidence" value="ECO:0007669"/>
    <property type="project" value="UniProtKB-SubCell"/>
</dbReference>
<sequence>MPQTEGLMSDLNDYLVRSAAAISAMVERDLTAEMERAVSTVVTALSQGKALLICGNGGSASDAIHIAGELVGRFLKERKAYNVIALPANAAVLTAWGNDYGFDTVFSRQVEAHGSEGAVLLAISTSGNSPSILAAAEQARVMGMTVISLTGETGGKLKPLTDILLNVPSTSTPIIQQGHLCLYHHLCEAVEARLSNG</sequence>
<dbReference type="InterPro" id="IPR001347">
    <property type="entry name" value="SIS_dom"/>
</dbReference>
<evidence type="ECO:0000256" key="2">
    <source>
        <dbReference type="ARBA" id="ARBA00003172"/>
    </source>
</evidence>
<dbReference type="GO" id="GO:0008968">
    <property type="term" value="F:D-sedoheptulose 7-phosphate isomerase activity"/>
    <property type="evidence" value="ECO:0007669"/>
    <property type="project" value="UniProtKB-UniRule"/>
</dbReference>
<feature type="binding site" evidence="10">
    <location>
        <position position="69"/>
    </location>
    <ligand>
        <name>substrate</name>
    </ligand>
</feature>
<dbReference type="AlphaFoldDB" id="A0A090GE70"/>
<dbReference type="InterPro" id="IPR035461">
    <property type="entry name" value="GmhA/DiaA"/>
</dbReference>
<organism evidence="13 14">
    <name type="scientific">Mesorhizobium plurifarium</name>
    <dbReference type="NCBI Taxonomy" id="69974"/>
    <lineage>
        <taxon>Bacteria</taxon>
        <taxon>Pseudomonadati</taxon>
        <taxon>Pseudomonadota</taxon>
        <taxon>Alphaproteobacteria</taxon>
        <taxon>Hyphomicrobiales</taxon>
        <taxon>Phyllobacteriaceae</taxon>
        <taxon>Mesorhizobium</taxon>
    </lineage>
</organism>
<feature type="binding site" evidence="10">
    <location>
        <position position="176"/>
    </location>
    <ligand>
        <name>substrate</name>
    </ligand>
</feature>
<dbReference type="CDD" id="cd05006">
    <property type="entry name" value="SIS_GmhA"/>
    <property type="match status" value="1"/>
</dbReference>
<dbReference type="EC" id="5.3.1.28" evidence="10"/>
<comment type="subunit">
    <text evidence="10">Homotetramer.</text>
</comment>
<dbReference type="HAMAP" id="MF_00067">
    <property type="entry name" value="GmhA"/>
    <property type="match status" value="1"/>
</dbReference>
<dbReference type="UniPathway" id="UPA00041">
    <property type="reaction ID" value="UER00436"/>
</dbReference>
<dbReference type="InterPro" id="IPR046348">
    <property type="entry name" value="SIS_dom_sf"/>
</dbReference>
<dbReference type="Pfam" id="PF13580">
    <property type="entry name" value="SIS_2"/>
    <property type="match status" value="1"/>
</dbReference>
<dbReference type="Proteomes" id="UP000046373">
    <property type="component" value="Unassembled WGS sequence"/>
</dbReference>
<evidence type="ECO:0000256" key="9">
    <source>
        <dbReference type="ARBA" id="ARBA00023277"/>
    </source>
</evidence>
<comment type="cofactor">
    <cofactor evidence="10">
        <name>Zn(2+)</name>
        <dbReference type="ChEBI" id="CHEBI:29105"/>
    </cofactor>
    <text evidence="10">Binds 1 zinc ion per subunit.</text>
</comment>
<dbReference type="Gene3D" id="3.40.50.10490">
    <property type="entry name" value="Glucose-6-phosphate isomerase like protein, domain 1"/>
    <property type="match status" value="1"/>
</dbReference>
<dbReference type="PANTHER" id="PTHR30390">
    <property type="entry name" value="SEDOHEPTULOSE 7-PHOSPHATE ISOMERASE / DNAA INITIATOR-ASSOCIATING FACTOR FOR REPLICATION INITIATION"/>
    <property type="match status" value="1"/>
</dbReference>
<evidence type="ECO:0000256" key="3">
    <source>
        <dbReference type="ARBA" id="ARBA00004496"/>
    </source>
</evidence>
<comment type="catalytic activity">
    <reaction evidence="1 10">
        <text>2 D-sedoheptulose 7-phosphate = D-glycero-alpha-D-manno-heptose 7-phosphate + D-glycero-beta-D-manno-heptose 7-phosphate</text>
        <dbReference type="Rhea" id="RHEA:27489"/>
        <dbReference type="ChEBI" id="CHEBI:57483"/>
        <dbReference type="ChEBI" id="CHEBI:60203"/>
        <dbReference type="ChEBI" id="CHEBI:60204"/>
        <dbReference type="EC" id="5.3.1.28"/>
    </reaction>
</comment>
<dbReference type="InterPro" id="IPR004515">
    <property type="entry name" value="Phosphoheptose_Isoase"/>
</dbReference>
<comment type="similarity">
    <text evidence="4 10">Belongs to the SIS family. GmhA subfamily.</text>
</comment>
<feature type="binding site" evidence="10">
    <location>
        <begin position="124"/>
        <end position="126"/>
    </location>
    <ligand>
        <name>substrate</name>
    </ligand>
</feature>
<dbReference type="EMBL" id="CCNB01000043">
    <property type="protein sequence ID" value="CDX43226.1"/>
    <property type="molecule type" value="Genomic_DNA"/>
</dbReference>
<evidence type="ECO:0000313" key="14">
    <source>
        <dbReference type="Proteomes" id="UP000046122"/>
    </source>
</evidence>
<evidence type="ECO:0000313" key="15">
    <source>
        <dbReference type="Proteomes" id="UP000046373"/>
    </source>
</evidence>
<dbReference type="GO" id="GO:0005975">
    <property type="term" value="P:carbohydrate metabolic process"/>
    <property type="evidence" value="ECO:0007669"/>
    <property type="project" value="UniProtKB-UniRule"/>
</dbReference>
<evidence type="ECO:0000256" key="8">
    <source>
        <dbReference type="ARBA" id="ARBA00023235"/>
    </source>
</evidence>
<gene>
    <name evidence="13" type="primary">lpcA</name>
    <name evidence="10" type="synonym">gmhA</name>
    <name evidence="13" type="ORF">MPL3365_90034</name>
    <name evidence="12" type="ORF">MPLDJ20_60156</name>
</gene>
<comment type="pathway">
    <text evidence="10">Carbohydrate biosynthesis; D-glycero-D-manno-heptose 7-phosphate biosynthesis; D-glycero-alpha-D-manno-heptose 7-phosphate and D-glycero-beta-D-manno-heptose 7-phosphate from sedoheptulose 7-phosphate: step 1/1.</text>
</comment>
<dbReference type="EMBL" id="CCNE01000067">
    <property type="protein sequence ID" value="CDX63359.1"/>
    <property type="molecule type" value="Genomic_DNA"/>
</dbReference>
<feature type="binding site" evidence="10">
    <location>
        <position position="69"/>
    </location>
    <ligand>
        <name>Zn(2+)</name>
        <dbReference type="ChEBI" id="CHEBI:29105"/>
    </ligand>
</feature>
<feature type="binding site" evidence="10">
    <location>
        <position position="184"/>
    </location>
    <ligand>
        <name>Zn(2+)</name>
        <dbReference type="ChEBI" id="CHEBI:29105"/>
    </ligand>
</feature>
<keyword evidence="8 10" id="KW-0413">Isomerase</keyword>
<dbReference type="PROSITE" id="PS51464">
    <property type="entry name" value="SIS"/>
    <property type="match status" value="1"/>
</dbReference>
<keyword evidence="7 10" id="KW-0862">Zinc</keyword>
<evidence type="ECO:0000256" key="5">
    <source>
        <dbReference type="ARBA" id="ARBA00022490"/>
    </source>
</evidence>
<name>A0A090GE70_MESPL</name>
<dbReference type="GO" id="GO:0097367">
    <property type="term" value="F:carbohydrate derivative binding"/>
    <property type="evidence" value="ECO:0007669"/>
    <property type="project" value="InterPro"/>
</dbReference>
<comment type="function">
    <text evidence="2 10">Catalyzes the isomerization of sedoheptulose 7-phosphate in D-glycero-D-manno-heptose 7-phosphate.</text>
</comment>
<feature type="binding site" evidence="10">
    <location>
        <position position="176"/>
    </location>
    <ligand>
        <name>Zn(2+)</name>
        <dbReference type="ChEBI" id="CHEBI:29105"/>
    </ligand>
</feature>
<feature type="domain" description="SIS" evidence="11">
    <location>
        <begin position="41"/>
        <end position="196"/>
    </location>
</feature>
<dbReference type="GO" id="GO:0008270">
    <property type="term" value="F:zinc ion binding"/>
    <property type="evidence" value="ECO:0007669"/>
    <property type="project" value="UniProtKB-UniRule"/>
</dbReference>
<accession>A0A090GE70</accession>
<dbReference type="InterPro" id="IPR050099">
    <property type="entry name" value="SIS_GmhA/DiaA_subfam"/>
</dbReference>
<keyword evidence="5 10" id="KW-0963">Cytoplasm</keyword>
<comment type="miscellaneous">
    <text evidence="10">The reaction produces a racemic mixture of D-glycero-alpha-D-manno-heptose 7-phosphate and D-glycero-beta-D-manno-heptose 7-phosphate.</text>
</comment>
<feature type="binding site" evidence="10">
    <location>
        <position position="129"/>
    </location>
    <ligand>
        <name>substrate</name>
    </ligand>
</feature>
<dbReference type="Proteomes" id="UP000046122">
    <property type="component" value="Unassembled WGS sequence"/>
</dbReference>
<evidence type="ECO:0000256" key="1">
    <source>
        <dbReference type="ARBA" id="ARBA00000348"/>
    </source>
</evidence>
<evidence type="ECO:0000256" key="10">
    <source>
        <dbReference type="HAMAP-Rule" id="MF_00067"/>
    </source>
</evidence>
<feature type="binding site" evidence="10">
    <location>
        <position position="65"/>
    </location>
    <ligand>
        <name>Zn(2+)</name>
        <dbReference type="ChEBI" id="CHEBI:29105"/>
    </ligand>
</feature>
<dbReference type="SUPFAM" id="SSF53697">
    <property type="entry name" value="SIS domain"/>
    <property type="match status" value="1"/>
</dbReference>
<dbReference type="GO" id="GO:2001061">
    <property type="term" value="P:D-glycero-D-manno-heptose 7-phosphate biosynthetic process"/>
    <property type="evidence" value="ECO:0007669"/>
    <property type="project" value="UniProtKB-UniPathway"/>
</dbReference>
<keyword evidence="6 10" id="KW-0479">Metal-binding</keyword>
<evidence type="ECO:0000256" key="7">
    <source>
        <dbReference type="ARBA" id="ARBA00022833"/>
    </source>
</evidence>
<keyword evidence="9 10" id="KW-0119">Carbohydrate metabolism</keyword>
<proteinExistence type="inferred from homology"/>
<reference evidence="14 15" key="1">
    <citation type="submission" date="2014-08" db="EMBL/GenBank/DDBJ databases">
        <authorList>
            <person name="Moulin Lionel"/>
        </authorList>
    </citation>
    <scope>NUCLEOTIDE SEQUENCE [LARGE SCALE GENOMIC DNA]</scope>
</reference>
<evidence type="ECO:0000259" key="11">
    <source>
        <dbReference type="PROSITE" id="PS51464"/>
    </source>
</evidence>
<evidence type="ECO:0000256" key="4">
    <source>
        <dbReference type="ARBA" id="ARBA00009894"/>
    </source>
</evidence>
<comment type="subcellular location">
    <subcellularLocation>
        <location evidence="3 10">Cytoplasm</location>
    </subcellularLocation>
</comment>
<evidence type="ECO:0000313" key="13">
    <source>
        <dbReference type="EMBL" id="CDX63359.1"/>
    </source>
</evidence>
<feature type="binding site" evidence="10">
    <location>
        <begin position="98"/>
        <end position="99"/>
    </location>
    <ligand>
        <name>substrate</name>
    </ligand>
</feature>